<dbReference type="GO" id="GO:0003735">
    <property type="term" value="F:structural constituent of ribosome"/>
    <property type="evidence" value="ECO:0007669"/>
    <property type="project" value="InterPro"/>
</dbReference>
<comment type="subunit">
    <text evidence="4">Part of the 30S ribosomal subunit. Forms a tight heterodimer with protein bS6.</text>
</comment>
<dbReference type="GO" id="GO:0006412">
    <property type="term" value="P:translation"/>
    <property type="evidence" value="ECO:0007669"/>
    <property type="project" value="UniProtKB-UniRule"/>
</dbReference>
<dbReference type="GO" id="GO:0022627">
    <property type="term" value="C:cytosolic small ribosomal subunit"/>
    <property type="evidence" value="ECO:0007669"/>
    <property type="project" value="TreeGrafter"/>
</dbReference>
<dbReference type="InterPro" id="IPR001648">
    <property type="entry name" value="Ribosomal_bS18"/>
</dbReference>
<evidence type="ECO:0000256" key="3">
    <source>
        <dbReference type="ARBA" id="ARBA00023274"/>
    </source>
</evidence>
<dbReference type="PRINTS" id="PR00974">
    <property type="entry name" value="RIBOSOMALS18"/>
</dbReference>
<dbReference type="GO" id="GO:0070181">
    <property type="term" value="F:small ribosomal subunit rRNA binding"/>
    <property type="evidence" value="ECO:0007669"/>
    <property type="project" value="TreeGrafter"/>
</dbReference>
<name>A0A1G2QIK6_9BACT</name>
<accession>A0A1G2QIK6</accession>
<reference evidence="6 7" key="1">
    <citation type="journal article" date="2016" name="Nat. Commun.">
        <title>Thousands of microbial genomes shed light on interconnected biogeochemical processes in an aquifer system.</title>
        <authorList>
            <person name="Anantharaman K."/>
            <person name="Brown C.T."/>
            <person name="Hug L.A."/>
            <person name="Sharon I."/>
            <person name="Castelle C.J."/>
            <person name="Probst A.J."/>
            <person name="Thomas B.C."/>
            <person name="Singh A."/>
            <person name="Wilkins M.J."/>
            <person name="Karaoz U."/>
            <person name="Brodie E.L."/>
            <person name="Williams K.H."/>
            <person name="Hubbard S.S."/>
            <person name="Banfield J.F."/>
        </authorList>
    </citation>
    <scope>NUCLEOTIDE SEQUENCE [LARGE SCALE GENOMIC DNA]</scope>
</reference>
<dbReference type="PANTHER" id="PTHR13479:SF40">
    <property type="entry name" value="SMALL RIBOSOMAL SUBUNIT PROTEIN BS18M"/>
    <property type="match status" value="1"/>
</dbReference>
<dbReference type="SUPFAM" id="SSF46911">
    <property type="entry name" value="Ribosomal protein S18"/>
    <property type="match status" value="1"/>
</dbReference>
<dbReference type="AlphaFoldDB" id="A0A1G2QIK6"/>
<evidence type="ECO:0000256" key="2">
    <source>
        <dbReference type="ARBA" id="ARBA00022980"/>
    </source>
</evidence>
<keyword evidence="4" id="KW-0694">RNA-binding</keyword>
<comment type="similarity">
    <text evidence="1 4 5">Belongs to the bacterial ribosomal protein bS18 family.</text>
</comment>
<comment type="function">
    <text evidence="4">Binds as a heterodimer with protein bS6 to the central domain of the 16S rRNA, where it helps stabilize the platform of the 30S subunit.</text>
</comment>
<keyword evidence="2 4" id="KW-0689">Ribosomal protein</keyword>
<keyword evidence="3 4" id="KW-0687">Ribonucleoprotein</keyword>
<protein>
    <recommendedName>
        <fullName evidence="4">Small ribosomal subunit protein bS18</fullName>
    </recommendedName>
</protein>
<evidence type="ECO:0000256" key="1">
    <source>
        <dbReference type="ARBA" id="ARBA00005589"/>
    </source>
</evidence>
<keyword evidence="4" id="KW-0699">rRNA-binding</keyword>
<evidence type="ECO:0000313" key="6">
    <source>
        <dbReference type="EMBL" id="OHA60257.1"/>
    </source>
</evidence>
<dbReference type="NCBIfam" id="TIGR00165">
    <property type="entry name" value="S18"/>
    <property type="match status" value="1"/>
</dbReference>
<dbReference type="EMBL" id="MHTK01000001">
    <property type="protein sequence ID" value="OHA60257.1"/>
    <property type="molecule type" value="Genomic_DNA"/>
</dbReference>
<dbReference type="Proteomes" id="UP000177838">
    <property type="component" value="Unassembled WGS sequence"/>
</dbReference>
<sequence length="75" mass="8803">MLKKDNSNPTKQCHFCVNNIKDIDYKDVESIKPFTDSHARIMKHRRTATCTRHQRKLTLAIKRARFMSLLPFISG</sequence>
<evidence type="ECO:0000313" key="7">
    <source>
        <dbReference type="Proteomes" id="UP000177838"/>
    </source>
</evidence>
<gene>
    <name evidence="4" type="primary">rpsR</name>
    <name evidence="6" type="ORF">A2589_03785</name>
</gene>
<evidence type="ECO:0000256" key="4">
    <source>
        <dbReference type="HAMAP-Rule" id="MF_00270"/>
    </source>
</evidence>
<dbReference type="STRING" id="1802439.A2589_03785"/>
<dbReference type="Gene3D" id="4.10.640.10">
    <property type="entry name" value="Ribosomal protein S18"/>
    <property type="match status" value="1"/>
</dbReference>
<comment type="caution">
    <text evidence="6">The sequence shown here is derived from an EMBL/GenBank/DDBJ whole genome shotgun (WGS) entry which is preliminary data.</text>
</comment>
<proteinExistence type="inferred from homology"/>
<organism evidence="6 7">
    <name type="scientific">Candidatus Vogelbacteria bacterium RIFOXYD1_FULL_46_19</name>
    <dbReference type="NCBI Taxonomy" id="1802439"/>
    <lineage>
        <taxon>Bacteria</taxon>
        <taxon>Candidatus Vogeliibacteriota</taxon>
    </lineage>
</organism>
<dbReference type="HAMAP" id="MF_00270">
    <property type="entry name" value="Ribosomal_bS18"/>
    <property type="match status" value="1"/>
</dbReference>
<dbReference type="Pfam" id="PF01084">
    <property type="entry name" value="Ribosomal_S18"/>
    <property type="match status" value="1"/>
</dbReference>
<dbReference type="InterPro" id="IPR036870">
    <property type="entry name" value="Ribosomal_bS18_sf"/>
</dbReference>
<evidence type="ECO:0000256" key="5">
    <source>
        <dbReference type="RuleBase" id="RU003910"/>
    </source>
</evidence>
<dbReference type="PANTHER" id="PTHR13479">
    <property type="entry name" value="30S RIBOSOMAL PROTEIN S18"/>
    <property type="match status" value="1"/>
</dbReference>